<dbReference type="HOGENOM" id="CLU_2296084_0_0_1"/>
<reference evidence="2" key="2">
    <citation type="submission" date="2018-05" db="EMBL/GenBank/DDBJ databases">
        <title>OgluRS3 (Oryza glumaepatula Reference Sequence Version 3).</title>
        <authorList>
            <person name="Zhang J."/>
            <person name="Kudrna D."/>
            <person name="Lee S."/>
            <person name="Talag J."/>
            <person name="Welchert J."/>
            <person name="Wing R.A."/>
        </authorList>
    </citation>
    <scope>NUCLEOTIDE SEQUENCE [LARGE SCALE GENOMIC DNA]</scope>
</reference>
<sequence>MRERVKLVLQLLVVVVVGVAFSQAPRRRHAASSSLHNASSFPLLPPHPLVYLESSCLQSSDRFNLARPWREDLLFFFYLRLISCPARRRLESCAAQDLVSG</sequence>
<proteinExistence type="predicted"/>
<keyword evidence="3" id="KW-1185">Reference proteome</keyword>
<dbReference type="EnsemblPlants" id="OGLUM03G16470.1">
    <property type="protein sequence ID" value="OGLUM03G16470.1"/>
    <property type="gene ID" value="OGLUM03G16470"/>
</dbReference>
<name>A0A0D9Z6T9_9ORYZ</name>
<reference evidence="2" key="1">
    <citation type="submission" date="2015-04" db="UniProtKB">
        <authorList>
            <consortium name="EnsemblPlants"/>
        </authorList>
    </citation>
    <scope>IDENTIFICATION</scope>
</reference>
<accession>A0A0D9Z6T9</accession>
<evidence type="ECO:0008006" key="4">
    <source>
        <dbReference type="Google" id="ProtNLM"/>
    </source>
</evidence>
<feature type="chain" id="PRO_5002352246" description="Secreted protein" evidence="1">
    <location>
        <begin position="23"/>
        <end position="101"/>
    </location>
</feature>
<dbReference type="Proteomes" id="UP000026961">
    <property type="component" value="Chromosome 3"/>
</dbReference>
<evidence type="ECO:0000313" key="2">
    <source>
        <dbReference type="EnsemblPlants" id="OGLUM03G16470.1"/>
    </source>
</evidence>
<dbReference type="Gramene" id="OGLUM03G16470.1">
    <property type="protein sequence ID" value="OGLUM03G16470.1"/>
    <property type="gene ID" value="OGLUM03G16470"/>
</dbReference>
<evidence type="ECO:0000313" key="3">
    <source>
        <dbReference type="Proteomes" id="UP000026961"/>
    </source>
</evidence>
<organism evidence="2">
    <name type="scientific">Oryza glumipatula</name>
    <dbReference type="NCBI Taxonomy" id="40148"/>
    <lineage>
        <taxon>Eukaryota</taxon>
        <taxon>Viridiplantae</taxon>
        <taxon>Streptophyta</taxon>
        <taxon>Embryophyta</taxon>
        <taxon>Tracheophyta</taxon>
        <taxon>Spermatophyta</taxon>
        <taxon>Magnoliopsida</taxon>
        <taxon>Liliopsida</taxon>
        <taxon>Poales</taxon>
        <taxon>Poaceae</taxon>
        <taxon>BOP clade</taxon>
        <taxon>Oryzoideae</taxon>
        <taxon>Oryzeae</taxon>
        <taxon>Oryzinae</taxon>
        <taxon>Oryza</taxon>
    </lineage>
</organism>
<dbReference type="AlphaFoldDB" id="A0A0D9Z6T9"/>
<keyword evidence="1" id="KW-0732">Signal</keyword>
<feature type="signal peptide" evidence="1">
    <location>
        <begin position="1"/>
        <end position="22"/>
    </location>
</feature>
<evidence type="ECO:0000256" key="1">
    <source>
        <dbReference type="SAM" id="SignalP"/>
    </source>
</evidence>
<protein>
    <recommendedName>
        <fullName evidence="4">Secreted protein</fullName>
    </recommendedName>
</protein>